<name>A0A9D2KM10_9FIRM</name>
<comment type="caution">
    <text evidence="1">The sequence shown here is derived from an EMBL/GenBank/DDBJ whole genome shotgun (WGS) entry which is preliminary data.</text>
</comment>
<organism evidence="1 2">
    <name type="scientific">Candidatus Lachnoclostridium stercoravium</name>
    <dbReference type="NCBI Taxonomy" id="2838633"/>
    <lineage>
        <taxon>Bacteria</taxon>
        <taxon>Bacillati</taxon>
        <taxon>Bacillota</taxon>
        <taxon>Clostridia</taxon>
        <taxon>Lachnospirales</taxon>
        <taxon>Lachnospiraceae</taxon>
    </lineage>
</organism>
<reference evidence="1" key="2">
    <citation type="submission" date="2021-04" db="EMBL/GenBank/DDBJ databases">
        <authorList>
            <person name="Gilroy R."/>
        </authorList>
    </citation>
    <scope>NUCLEOTIDE SEQUENCE</scope>
    <source>
        <strain evidence="1">CHK178-16964</strain>
    </source>
</reference>
<gene>
    <name evidence="1" type="ORF">IAA07_00885</name>
</gene>
<dbReference type="Proteomes" id="UP000823900">
    <property type="component" value="Unassembled WGS sequence"/>
</dbReference>
<evidence type="ECO:0000313" key="2">
    <source>
        <dbReference type="Proteomes" id="UP000823900"/>
    </source>
</evidence>
<reference evidence="1" key="1">
    <citation type="journal article" date="2021" name="PeerJ">
        <title>Extensive microbial diversity within the chicken gut microbiome revealed by metagenomics and culture.</title>
        <authorList>
            <person name="Gilroy R."/>
            <person name="Ravi A."/>
            <person name="Getino M."/>
            <person name="Pursley I."/>
            <person name="Horton D.L."/>
            <person name="Alikhan N.F."/>
            <person name="Baker D."/>
            <person name="Gharbi K."/>
            <person name="Hall N."/>
            <person name="Watson M."/>
            <person name="Adriaenssens E.M."/>
            <person name="Foster-Nyarko E."/>
            <person name="Jarju S."/>
            <person name="Secka A."/>
            <person name="Antonio M."/>
            <person name="Oren A."/>
            <person name="Chaudhuri R.R."/>
            <person name="La Ragione R."/>
            <person name="Hildebrand F."/>
            <person name="Pallen M.J."/>
        </authorList>
    </citation>
    <scope>NUCLEOTIDE SEQUENCE</scope>
    <source>
        <strain evidence="1">CHK178-16964</strain>
    </source>
</reference>
<sequence>MEKNIDAEKAGIVSAKSEEANLKVRYERYKALLKNFTIMNDIFMRNVFKDQDCTEYVLQIIMKKKDLKVQEQVIQKDYKNLQGRSAILDCVVLDADEKQYNVEIQQDNEGASPKRARYHSGLMDMNTLRAGQDFEELPESYVIFITRDDALGYGLPIYHIRRMIEETQKDFRDESHIIYVNSRTQDDTELGCLMHDLRCKNADEMYSDILAKRVRELKETQKGVESMCREMDQIYKEGREEGKMETKRENAISMAELGMSIDQIAKVVKENVEIVQKWIADGIALTK</sequence>
<accession>A0A9D2KM10</accession>
<dbReference type="AlphaFoldDB" id="A0A9D2KM10"/>
<dbReference type="Pfam" id="PF12784">
    <property type="entry name" value="PDDEXK_2"/>
    <property type="match status" value="1"/>
</dbReference>
<evidence type="ECO:0000313" key="1">
    <source>
        <dbReference type="EMBL" id="HJA70118.1"/>
    </source>
</evidence>
<proteinExistence type="predicted"/>
<protein>
    <submittedName>
        <fullName evidence="1">PD-(D/E)XK nuclease family transposase</fullName>
    </submittedName>
</protein>
<dbReference type="EMBL" id="DWZA01000005">
    <property type="protein sequence ID" value="HJA70118.1"/>
    <property type="molecule type" value="Genomic_DNA"/>
</dbReference>